<dbReference type="InterPro" id="IPR050536">
    <property type="entry name" value="DtxR_MntR_Metal-Reg"/>
</dbReference>
<reference evidence="2 3" key="1">
    <citation type="journal article" date="2019" name="Int. J. Syst. Evol. Microbiol.">
        <title>The Global Catalogue of Microorganisms (GCM) 10K type strain sequencing project: providing services to taxonomists for standard genome sequencing and annotation.</title>
        <authorList>
            <consortium name="The Broad Institute Genomics Platform"/>
            <consortium name="The Broad Institute Genome Sequencing Center for Infectious Disease"/>
            <person name="Wu L."/>
            <person name="Ma J."/>
        </authorList>
    </citation>
    <scope>NUCLEOTIDE SEQUENCE [LARGE SCALE GENOMIC DNA]</scope>
    <source>
        <strain evidence="2 3">CGMCC 1.12562</strain>
    </source>
</reference>
<dbReference type="Pfam" id="PF01325">
    <property type="entry name" value="Fe_dep_repress"/>
    <property type="match status" value="1"/>
</dbReference>
<evidence type="ECO:0000313" key="3">
    <source>
        <dbReference type="Proteomes" id="UP001595660"/>
    </source>
</evidence>
<dbReference type="InterPro" id="IPR022687">
    <property type="entry name" value="HTH_DTXR"/>
</dbReference>
<dbReference type="GeneID" id="69118929"/>
<dbReference type="Gene3D" id="1.10.10.10">
    <property type="entry name" value="Winged helix-like DNA-binding domain superfamily/Winged helix DNA-binding domain"/>
    <property type="match status" value="1"/>
</dbReference>
<dbReference type="InterPro" id="IPR036390">
    <property type="entry name" value="WH_DNA-bd_sf"/>
</dbReference>
<name>A0ABD5NGC4_9EURY</name>
<sequence>MSGVELTDSAGRYLTAILLVSASEGRPAKTGEVADRLDVNPATVTERLGDLAERGLVDYERYAGATLTDDGEAATRELMWKHCVVENFATDDLDLDNLDADAVGQALSAETANALADHVDHPCSGECRAPDADFAECTFDYSASR</sequence>
<dbReference type="InterPro" id="IPR036388">
    <property type="entry name" value="WH-like_DNA-bd_sf"/>
</dbReference>
<feature type="domain" description="HTH dtxR-type" evidence="1">
    <location>
        <begin position="6"/>
        <end position="68"/>
    </location>
</feature>
<dbReference type="EMBL" id="JBHRWN010000002">
    <property type="protein sequence ID" value="MFC3478069.1"/>
    <property type="molecule type" value="Genomic_DNA"/>
</dbReference>
<dbReference type="Proteomes" id="UP001595660">
    <property type="component" value="Unassembled WGS sequence"/>
</dbReference>
<evidence type="ECO:0000313" key="2">
    <source>
        <dbReference type="EMBL" id="MFC3478069.1"/>
    </source>
</evidence>
<protein>
    <submittedName>
        <fullName evidence="2">Metal-dependent transcriptional regulator</fullName>
    </submittedName>
</protein>
<dbReference type="PROSITE" id="PS50944">
    <property type="entry name" value="HTH_DTXR"/>
    <property type="match status" value="1"/>
</dbReference>
<proteinExistence type="predicted"/>
<dbReference type="PANTHER" id="PTHR33238">
    <property type="entry name" value="IRON (METAL) DEPENDENT REPRESSOR, DTXR FAMILY"/>
    <property type="match status" value="1"/>
</dbReference>
<dbReference type="AlphaFoldDB" id="A0ABD5NGC4"/>
<organism evidence="2 3">
    <name type="scientific">Halobacterium litoreum</name>
    <dbReference type="NCBI Taxonomy" id="2039234"/>
    <lineage>
        <taxon>Archaea</taxon>
        <taxon>Methanobacteriati</taxon>
        <taxon>Methanobacteriota</taxon>
        <taxon>Stenosarchaea group</taxon>
        <taxon>Halobacteria</taxon>
        <taxon>Halobacteriales</taxon>
        <taxon>Halobacteriaceae</taxon>
        <taxon>Halobacterium</taxon>
    </lineage>
</organism>
<keyword evidence="3" id="KW-1185">Reference proteome</keyword>
<dbReference type="PANTHER" id="PTHR33238:SF7">
    <property type="entry name" value="IRON-DEPENDENT TRANSCRIPTIONAL REGULATOR"/>
    <property type="match status" value="1"/>
</dbReference>
<evidence type="ECO:0000259" key="1">
    <source>
        <dbReference type="PROSITE" id="PS50944"/>
    </source>
</evidence>
<accession>A0ABD5NGC4</accession>
<comment type="caution">
    <text evidence="2">The sequence shown here is derived from an EMBL/GenBank/DDBJ whole genome shotgun (WGS) entry which is preliminary data.</text>
</comment>
<dbReference type="SUPFAM" id="SSF46785">
    <property type="entry name" value="Winged helix' DNA-binding domain"/>
    <property type="match status" value="1"/>
</dbReference>
<dbReference type="SMART" id="SM00529">
    <property type="entry name" value="HTH_DTXR"/>
    <property type="match status" value="1"/>
</dbReference>
<dbReference type="RefSeq" id="WP_232570813.1">
    <property type="nucleotide sequence ID" value="NZ_CP089466.1"/>
</dbReference>
<gene>
    <name evidence="2" type="ORF">ACFOKC_10080</name>
</gene>
<dbReference type="InterPro" id="IPR022689">
    <property type="entry name" value="Iron_dep_repressor"/>
</dbReference>